<dbReference type="InterPro" id="IPR043899">
    <property type="entry name" value="DUF5789"/>
</dbReference>
<proteinExistence type="predicted"/>
<keyword evidence="3" id="KW-1185">Reference proteome</keyword>
<dbReference type="EMBL" id="FOZK01000004">
    <property type="protein sequence ID" value="SFS09602.1"/>
    <property type="molecule type" value="Genomic_DNA"/>
</dbReference>
<organism evidence="2 3">
    <name type="scientific">Halomicrobium zhouii</name>
    <dbReference type="NCBI Taxonomy" id="767519"/>
    <lineage>
        <taxon>Archaea</taxon>
        <taxon>Methanobacteriati</taxon>
        <taxon>Methanobacteriota</taxon>
        <taxon>Stenosarchaea group</taxon>
        <taxon>Halobacteria</taxon>
        <taxon>Halobacteriales</taxon>
        <taxon>Haloarculaceae</taxon>
        <taxon>Halomicrobium</taxon>
    </lineage>
</organism>
<dbReference type="Proteomes" id="UP000199062">
    <property type="component" value="Unassembled WGS sequence"/>
</dbReference>
<dbReference type="Pfam" id="PF19102">
    <property type="entry name" value="DUF5789"/>
    <property type="match status" value="1"/>
</dbReference>
<feature type="compositionally biased region" description="Acidic residues" evidence="1">
    <location>
        <begin position="100"/>
        <end position="114"/>
    </location>
</feature>
<feature type="region of interest" description="Disordered" evidence="1">
    <location>
        <begin position="73"/>
        <end position="114"/>
    </location>
</feature>
<gene>
    <name evidence="2" type="ORF">SAMN05216559_3544</name>
</gene>
<reference evidence="2 3" key="1">
    <citation type="submission" date="2016-10" db="EMBL/GenBank/DDBJ databases">
        <authorList>
            <person name="de Groot N.N."/>
        </authorList>
    </citation>
    <scope>NUCLEOTIDE SEQUENCE [LARGE SCALE GENOMIC DNA]</scope>
    <source>
        <strain evidence="2 3">CGMCC 1.10457</strain>
    </source>
</reference>
<dbReference type="RefSeq" id="WP_089818207.1">
    <property type="nucleotide sequence ID" value="NZ_FOZK01000004.1"/>
</dbReference>
<evidence type="ECO:0000313" key="3">
    <source>
        <dbReference type="Proteomes" id="UP000199062"/>
    </source>
</evidence>
<name>A0A1I6M274_9EURY</name>
<sequence length="114" mass="12357">MSDNRDMGIEFGALQEDLENESYPISKEELLEKYGDRTVEHSGGESTVEEVIGPLGREEFEGQDQIHQSILNMVGDDAEGRKEYSDRGGSVAGENRDTDGGDGDGEGDGSQESL</sequence>
<dbReference type="AlphaFoldDB" id="A0A1I6M274"/>
<dbReference type="OrthoDB" id="317850at2157"/>
<protein>
    <recommendedName>
        <fullName evidence="4">DUF2795 domain-containing protein</fullName>
    </recommendedName>
</protein>
<accession>A0A1I6M274</accession>
<evidence type="ECO:0000256" key="1">
    <source>
        <dbReference type="SAM" id="MobiDB-lite"/>
    </source>
</evidence>
<evidence type="ECO:0000313" key="2">
    <source>
        <dbReference type="EMBL" id="SFS09602.1"/>
    </source>
</evidence>
<evidence type="ECO:0008006" key="4">
    <source>
        <dbReference type="Google" id="ProtNLM"/>
    </source>
</evidence>